<dbReference type="AlphaFoldDB" id="A0A4S4NCY7"/>
<comment type="similarity">
    <text evidence="1">Belongs to the bacterial solute-binding protein ModA family.</text>
</comment>
<dbReference type="OrthoDB" id="9785015at2"/>
<feature type="binding site" evidence="6">
    <location>
        <position position="36"/>
    </location>
    <ligand>
        <name>molybdate</name>
        <dbReference type="ChEBI" id="CHEBI:36264"/>
    </ligand>
</feature>
<dbReference type="GO" id="GO:0030288">
    <property type="term" value="C:outer membrane-bounded periplasmic space"/>
    <property type="evidence" value="ECO:0007669"/>
    <property type="project" value="TreeGrafter"/>
</dbReference>
<dbReference type="Gene3D" id="3.40.190.10">
    <property type="entry name" value="Periplasmic binding protein-like II"/>
    <property type="match status" value="2"/>
</dbReference>
<evidence type="ECO:0000256" key="5">
    <source>
        <dbReference type="ARBA" id="ARBA00062515"/>
    </source>
</evidence>
<keyword evidence="4 7" id="KW-0732">Signal</keyword>
<dbReference type="GO" id="GO:0030973">
    <property type="term" value="F:molybdate ion binding"/>
    <property type="evidence" value="ECO:0007669"/>
    <property type="project" value="TreeGrafter"/>
</dbReference>
<reference evidence="8 9" key="1">
    <citation type="submission" date="2019-04" db="EMBL/GenBank/DDBJ databases">
        <title>Shimia ponticola sp. nov., isolated from seawater.</title>
        <authorList>
            <person name="Kim Y.-O."/>
            <person name="Yoon J.-H."/>
        </authorList>
    </citation>
    <scope>NUCLEOTIDE SEQUENCE [LARGE SCALE GENOMIC DNA]</scope>
    <source>
        <strain evidence="8 9">MYP11</strain>
    </source>
</reference>
<feature type="binding site" evidence="6">
    <location>
        <position position="57"/>
    </location>
    <ligand>
        <name>molybdate</name>
        <dbReference type="ChEBI" id="CHEBI:36264"/>
    </ligand>
</feature>
<evidence type="ECO:0000313" key="9">
    <source>
        <dbReference type="Proteomes" id="UP000306602"/>
    </source>
</evidence>
<feature type="binding site" evidence="6">
    <location>
        <position position="169"/>
    </location>
    <ligand>
        <name>molybdate</name>
        <dbReference type="ChEBI" id="CHEBI:36264"/>
    </ligand>
</feature>
<keyword evidence="2 6" id="KW-0500">Molybdenum</keyword>
<dbReference type="EMBL" id="SRKY01000002">
    <property type="protein sequence ID" value="THH37269.1"/>
    <property type="molecule type" value="Genomic_DNA"/>
</dbReference>
<dbReference type="Pfam" id="PF13531">
    <property type="entry name" value="SBP_bac_11"/>
    <property type="match status" value="1"/>
</dbReference>
<evidence type="ECO:0000256" key="7">
    <source>
        <dbReference type="SAM" id="SignalP"/>
    </source>
</evidence>
<organism evidence="8 9">
    <name type="scientific">Aliishimia ponticola</name>
    <dbReference type="NCBI Taxonomy" id="2499833"/>
    <lineage>
        <taxon>Bacteria</taxon>
        <taxon>Pseudomonadati</taxon>
        <taxon>Pseudomonadota</taxon>
        <taxon>Alphaproteobacteria</taxon>
        <taxon>Rhodobacterales</taxon>
        <taxon>Paracoccaceae</taxon>
        <taxon>Aliishimia</taxon>
    </lineage>
</organism>
<keyword evidence="9" id="KW-1185">Reference proteome</keyword>
<dbReference type="PANTHER" id="PTHR30632">
    <property type="entry name" value="MOLYBDATE-BINDING PERIPLASMIC PROTEIN"/>
    <property type="match status" value="1"/>
</dbReference>
<protein>
    <submittedName>
        <fullName evidence="8">Molybdate ABC transporter substrate-binding protein</fullName>
    </submittedName>
</protein>
<evidence type="ECO:0000313" key="8">
    <source>
        <dbReference type="EMBL" id="THH37269.1"/>
    </source>
</evidence>
<dbReference type="SUPFAM" id="SSF53850">
    <property type="entry name" value="Periplasmic binding protein-like II"/>
    <property type="match status" value="1"/>
</dbReference>
<dbReference type="Proteomes" id="UP000306602">
    <property type="component" value="Unassembled WGS sequence"/>
</dbReference>
<keyword evidence="3 6" id="KW-0479">Metal-binding</keyword>
<dbReference type="GO" id="GO:0015689">
    <property type="term" value="P:molybdate ion transport"/>
    <property type="evidence" value="ECO:0007669"/>
    <property type="project" value="InterPro"/>
</dbReference>
<evidence type="ECO:0000256" key="6">
    <source>
        <dbReference type="PIRSR" id="PIRSR004846-1"/>
    </source>
</evidence>
<dbReference type="InterPro" id="IPR050682">
    <property type="entry name" value="ModA/WtpA"/>
</dbReference>
<sequence>MLRALPTRFFLACLMWALAASFAASEPARTLFAAASLGDALAEILKEDDVRVSLGGSGAIARQIDNGAPGDAVMLANPVWMDWLDSRGHLRAGTRSAPIANRLVLVGPPGAPPLPGLTRTALLDRLGPEGRLAMGEHRSVPAGQYAQDWLSRKGLWDALRPRLAETDNVRAALALVARAEVPLAIVYASDLVAAPQAASPVWHIPPEDQPRIRYALAALTPKGDALIAALQTPEALEVFRRFGFETAP</sequence>
<dbReference type="NCBIfam" id="TIGR01256">
    <property type="entry name" value="modA"/>
    <property type="match status" value="1"/>
</dbReference>
<dbReference type="InterPro" id="IPR005950">
    <property type="entry name" value="ModA"/>
</dbReference>
<accession>A0A4S4NCY7</accession>
<name>A0A4S4NCY7_9RHOB</name>
<dbReference type="RefSeq" id="WP_136462867.1">
    <property type="nucleotide sequence ID" value="NZ_SRKY01000002.1"/>
</dbReference>
<dbReference type="GO" id="GO:1901359">
    <property type="term" value="F:tungstate binding"/>
    <property type="evidence" value="ECO:0007669"/>
    <property type="project" value="UniProtKB-ARBA"/>
</dbReference>
<feature type="chain" id="PRO_5020494653" evidence="7">
    <location>
        <begin position="20"/>
        <end position="248"/>
    </location>
</feature>
<evidence type="ECO:0000256" key="4">
    <source>
        <dbReference type="ARBA" id="ARBA00022729"/>
    </source>
</evidence>
<evidence type="ECO:0000256" key="2">
    <source>
        <dbReference type="ARBA" id="ARBA00022505"/>
    </source>
</evidence>
<proteinExistence type="inferred from homology"/>
<evidence type="ECO:0000256" key="1">
    <source>
        <dbReference type="ARBA" id="ARBA00009175"/>
    </source>
</evidence>
<feature type="signal peptide" evidence="7">
    <location>
        <begin position="1"/>
        <end position="19"/>
    </location>
</feature>
<feature type="binding site" evidence="6">
    <location>
        <position position="142"/>
    </location>
    <ligand>
        <name>molybdate</name>
        <dbReference type="ChEBI" id="CHEBI:36264"/>
    </ligand>
</feature>
<gene>
    <name evidence="8" type="primary">modA</name>
    <name evidence="8" type="ORF">E4Z66_10130</name>
</gene>
<comment type="caution">
    <text evidence="8">The sequence shown here is derived from an EMBL/GenBank/DDBJ whole genome shotgun (WGS) entry which is preliminary data.</text>
</comment>
<dbReference type="GO" id="GO:0046872">
    <property type="term" value="F:metal ion binding"/>
    <property type="evidence" value="ECO:0007669"/>
    <property type="project" value="UniProtKB-KW"/>
</dbReference>
<dbReference type="PIRSF" id="PIRSF004846">
    <property type="entry name" value="ModA"/>
    <property type="match status" value="1"/>
</dbReference>
<comment type="subunit">
    <text evidence="5">The complex is composed of two ATP-binding proteins (ModC), two transmembrane proteins (ModB) and a solute-binding protein (ModA).</text>
</comment>
<evidence type="ECO:0000256" key="3">
    <source>
        <dbReference type="ARBA" id="ARBA00022723"/>
    </source>
</evidence>
<dbReference type="PANTHER" id="PTHR30632:SF17">
    <property type="entry name" value="MOLYBDATE-BINDING PROTEIN MODA"/>
    <property type="match status" value="1"/>
</dbReference>
<dbReference type="FunFam" id="3.40.190.10:FF:000035">
    <property type="entry name" value="Molybdate ABC transporter substrate-binding protein"/>
    <property type="match status" value="1"/>
</dbReference>
<feature type="binding site" evidence="6">
    <location>
        <position position="187"/>
    </location>
    <ligand>
        <name>molybdate</name>
        <dbReference type="ChEBI" id="CHEBI:36264"/>
    </ligand>
</feature>